<evidence type="ECO:0000313" key="3">
    <source>
        <dbReference type="EMBL" id="KAL1867237.1"/>
    </source>
</evidence>
<dbReference type="Proteomes" id="UP001583193">
    <property type="component" value="Unassembled WGS sequence"/>
</dbReference>
<evidence type="ECO:0000259" key="2">
    <source>
        <dbReference type="PROSITE" id="PS50090"/>
    </source>
</evidence>
<dbReference type="PROSITE" id="PS50090">
    <property type="entry name" value="MYB_LIKE"/>
    <property type="match status" value="1"/>
</dbReference>
<dbReference type="EMBL" id="JAVDPF010000045">
    <property type="protein sequence ID" value="KAL1867237.1"/>
    <property type="molecule type" value="Genomic_DNA"/>
</dbReference>
<comment type="caution">
    <text evidence="3">The sequence shown here is derived from an EMBL/GenBank/DDBJ whole genome shotgun (WGS) entry which is preliminary data.</text>
</comment>
<evidence type="ECO:0000313" key="4">
    <source>
        <dbReference type="Proteomes" id="UP001583193"/>
    </source>
</evidence>
<dbReference type="InterPro" id="IPR001005">
    <property type="entry name" value="SANT/Myb"/>
</dbReference>
<keyword evidence="4" id="KW-1185">Reference proteome</keyword>
<name>A0ABR3WUW1_9EURO</name>
<feature type="region of interest" description="Disordered" evidence="1">
    <location>
        <begin position="59"/>
        <end position="117"/>
    </location>
</feature>
<protein>
    <recommendedName>
        <fullName evidence="2">Myb-like domain-containing protein</fullName>
    </recommendedName>
</protein>
<reference evidence="3 4" key="1">
    <citation type="journal article" date="2024" name="IMA Fungus">
        <title>IMA Genome - F19 : A genome assembly and annotation guide to empower mycologists, including annotated draft genome sequences of Ceratocystis pirilliformis, Diaporthe australafricana, Fusarium ophioides, Paecilomyces lecythidis, and Sporothrix stenoceras.</title>
        <authorList>
            <person name="Aylward J."/>
            <person name="Wilson A.M."/>
            <person name="Visagie C.M."/>
            <person name="Spraker J."/>
            <person name="Barnes I."/>
            <person name="Buitendag C."/>
            <person name="Ceriani C."/>
            <person name="Del Mar Angel L."/>
            <person name="du Plessis D."/>
            <person name="Fuchs T."/>
            <person name="Gasser K."/>
            <person name="Kramer D."/>
            <person name="Li W."/>
            <person name="Munsamy K."/>
            <person name="Piso A."/>
            <person name="Price J.L."/>
            <person name="Sonnekus B."/>
            <person name="Thomas C."/>
            <person name="van der Nest A."/>
            <person name="van Dijk A."/>
            <person name="van Heerden A."/>
            <person name="van Vuuren N."/>
            <person name="Yilmaz N."/>
            <person name="Duong T.A."/>
            <person name="van der Merwe N.A."/>
            <person name="Wingfield M.J."/>
            <person name="Wingfield B.D."/>
        </authorList>
    </citation>
    <scope>NUCLEOTIDE SEQUENCE [LARGE SCALE GENOMIC DNA]</scope>
    <source>
        <strain evidence="3 4">CMW 18167</strain>
    </source>
</reference>
<dbReference type="CDD" id="cd00167">
    <property type="entry name" value="SANT"/>
    <property type="match status" value="1"/>
</dbReference>
<accession>A0ABR3WUW1</accession>
<proteinExistence type="predicted"/>
<evidence type="ECO:0000256" key="1">
    <source>
        <dbReference type="SAM" id="MobiDB-lite"/>
    </source>
</evidence>
<sequence length="117" mass="12790">MAPWTDSDDRKLLLTLIDLKGKKDWARSAELMGPAFSAEACRQHFRKFKEEIDQIVAAAESKKNTATNSASAPETDAPTKGRKRKADASSSAVPKKRGRRAAATKVKTEQNSGDETN</sequence>
<gene>
    <name evidence="3" type="ORF">Plec18167_008778</name>
</gene>
<organism evidence="3 4">
    <name type="scientific">Paecilomyces lecythidis</name>
    <dbReference type="NCBI Taxonomy" id="3004212"/>
    <lineage>
        <taxon>Eukaryota</taxon>
        <taxon>Fungi</taxon>
        <taxon>Dikarya</taxon>
        <taxon>Ascomycota</taxon>
        <taxon>Pezizomycotina</taxon>
        <taxon>Eurotiomycetes</taxon>
        <taxon>Eurotiomycetidae</taxon>
        <taxon>Eurotiales</taxon>
        <taxon>Thermoascaceae</taxon>
        <taxon>Paecilomyces</taxon>
    </lineage>
</organism>
<feature type="domain" description="Myb-like" evidence="2">
    <location>
        <begin position="1"/>
        <end position="49"/>
    </location>
</feature>